<dbReference type="InterPro" id="IPR053161">
    <property type="entry name" value="Ulvan_degrading_GH"/>
</dbReference>
<evidence type="ECO:0000313" key="2">
    <source>
        <dbReference type="Proteomes" id="UP000214666"/>
    </source>
</evidence>
<name>A0A222WM55_9BACL</name>
<dbReference type="PANTHER" id="PTHR36848:SF2">
    <property type="entry name" value="SECRETED PROTEIN"/>
    <property type="match status" value="1"/>
</dbReference>
<organism evidence="1 2">
    <name type="scientific">Paenibacillus kribbensis</name>
    <dbReference type="NCBI Taxonomy" id="172713"/>
    <lineage>
        <taxon>Bacteria</taxon>
        <taxon>Bacillati</taxon>
        <taxon>Bacillota</taxon>
        <taxon>Bacilli</taxon>
        <taxon>Bacillales</taxon>
        <taxon>Paenibacillaceae</taxon>
        <taxon>Paenibacillus</taxon>
    </lineage>
</organism>
<dbReference type="SUPFAM" id="SSF49785">
    <property type="entry name" value="Galactose-binding domain-like"/>
    <property type="match status" value="1"/>
</dbReference>
<dbReference type="RefSeq" id="WP_094155125.1">
    <property type="nucleotide sequence ID" value="NZ_CP020028.1"/>
</dbReference>
<dbReference type="GO" id="GO:0016787">
    <property type="term" value="F:hydrolase activity"/>
    <property type="evidence" value="ECO:0007669"/>
    <property type="project" value="UniProtKB-KW"/>
</dbReference>
<dbReference type="InterPro" id="IPR008979">
    <property type="entry name" value="Galactose-bd-like_sf"/>
</dbReference>
<dbReference type="Proteomes" id="UP000214666">
    <property type="component" value="Chromosome"/>
</dbReference>
<dbReference type="EMBL" id="CP020028">
    <property type="protein sequence ID" value="ASR47547.1"/>
    <property type="molecule type" value="Genomic_DNA"/>
</dbReference>
<keyword evidence="2" id="KW-1185">Reference proteome</keyword>
<dbReference type="STRING" id="172713.GCA_001705305_04777"/>
<dbReference type="NCBIfam" id="NF045579">
    <property type="entry name" value="rhamnoside_JR"/>
    <property type="match status" value="1"/>
</dbReference>
<proteinExistence type="predicted"/>
<sequence>MKRLTDVLENKQDNYIFPLFWIHGEEEEILREAVGKVQDAGIQALCVESRPHPDFVGELWWRDMDIIMDEARNRGMKVWLLDDSHFPTGYANGKIVSEYPQHAKKYLKIHQLDFVGPLKDSSFLVKWGSPGNRMSLDLKPVPIQDEILGIVAARRTGENSVDPLTLQDVTSFEKNGVLYWDIPEGDWRIFIMLQTVHGGEPHTDGYLNPLDPEAVKVLIEEVYEPHYQHYKHDFGKTFAGFFSDEPRFGNMHGAFGAIGRAEMVFPWKEGLLEKFTPEERLQLPLLSTVEGQGTEHSIRYKYMDMISRMYGESFTGTLAAWCRERGVEYIGHLIEDNNAHARLGYGAGHFFRAIWEQDMSGIDVVLNQIMPGMDKGTFKSMTAKGWDGEFFHYGLAKMGTSLGHLDPKKNNRTLCEVYGAYGWAEGIKLMKWITDHMLVRGVTHFVPHAFSPKEFPDPDCPPHLDARGHNPQYRFMRELFNYLNRVSHLLNGGEHVAPVGLLYHAEAEWLGDYMLFQKPARELMQHQIDFDVIPVDLIVEAEPEGNEYKINGKAFRVLVIPYAEALPQRLLTQVKTLTDAGIPVYFMDGLPVRNEYGEAVDPLLLAGAAIKKLSDFAVQLQEEGISDIRTSEFQPYLRYYHYQQKDGNLYMFFNEDPYRIIETKVTLSTGKQIAAYDGFDNRLKSIPQTLENGKRIVSLKLHPYESIVVFESEEAVEAGRETVNELANIHGPWNISFSTAEAYPHFSSQIVLDSLQDISRLEGRERFSGTVRYELSIDLEEEVEDVRIDLGRVYEVAEVTINGRDLGVKICPPYIVEVGDALRKGKNEIIIEVTNNLGKQEQDFLSQYMIQEPTGLFGPVRLLKSYLAE</sequence>
<dbReference type="PANTHER" id="PTHR36848">
    <property type="entry name" value="DNA-BINDING PROTEIN (PUTATIVE SECRETED PROTEIN)-RELATED"/>
    <property type="match status" value="1"/>
</dbReference>
<dbReference type="Gene3D" id="2.60.120.260">
    <property type="entry name" value="Galactose-binding domain-like"/>
    <property type="match status" value="1"/>
</dbReference>
<reference evidence="1 2" key="1">
    <citation type="submission" date="2017-03" db="EMBL/GenBank/DDBJ databases">
        <title>Complete genome sequence of Paenibacillus Kribbensis producing bioflocculants.</title>
        <authorList>
            <person name="Lee H.-G."/>
            <person name="Oh H.-M."/>
        </authorList>
    </citation>
    <scope>NUCLEOTIDE SEQUENCE [LARGE SCALE GENOMIC DNA]</scope>
    <source>
        <strain evidence="1 2">AM49</strain>
    </source>
</reference>
<keyword evidence="1" id="KW-0378">Hydrolase</keyword>
<dbReference type="OrthoDB" id="9761519at2"/>
<evidence type="ECO:0000313" key="1">
    <source>
        <dbReference type="EMBL" id="ASR47547.1"/>
    </source>
</evidence>
<dbReference type="AlphaFoldDB" id="A0A222WM55"/>
<accession>A0A222WM55</accession>
<protein>
    <submittedName>
        <fullName evidence="1">Glycoside hydrolase</fullName>
    </submittedName>
</protein>
<dbReference type="KEGG" id="pkb:B4V02_13125"/>
<gene>
    <name evidence="1" type="ORF">B4V02_13125</name>
</gene>